<evidence type="ECO:0000256" key="3">
    <source>
        <dbReference type="ARBA" id="ARBA00006171"/>
    </source>
</evidence>
<organism evidence="5 6">
    <name type="scientific">Candidatus Desulfatibia vada</name>
    <dbReference type="NCBI Taxonomy" id="2841696"/>
    <lineage>
        <taxon>Bacteria</taxon>
        <taxon>Pseudomonadati</taxon>
        <taxon>Thermodesulfobacteriota</taxon>
        <taxon>Desulfobacteria</taxon>
        <taxon>Desulfobacterales</taxon>
        <taxon>Desulfobacterales incertae sedis</taxon>
        <taxon>Candidatus Desulfatibia</taxon>
    </lineage>
</organism>
<proteinExistence type="inferred from homology"/>
<dbReference type="InterPro" id="IPR006439">
    <property type="entry name" value="HAD-SF_hydro_IA"/>
</dbReference>
<dbReference type="InterPro" id="IPR036412">
    <property type="entry name" value="HAD-like_sf"/>
</dbReference>
<evidence type="ECO:0000256" key="4">
    <source>
        <dbReference type="ARBA" id="ARBA00013078"/>
    </source>
</evidence>
<dbReference type="PANTHER" id="PTHR43434:SF1">
    <property type="entry name" value="PHOSPHOGLYCOLATE PHOSPHATASE"/>
    <property type="match status" value="1"/>
</dbReference>
<comment type="catalytic activity">
    <reaction evidence="1">
        <text>2-phosphoglycolate + H2O = glycolate + phosphate</text>
        <dbReference type="Rhea" id="RHEA:14369"/>
        <dbReference type="ChEBI" id="CHEBI:15377"/>
        <dbReference type="ChEBI" id="CHEBI:29805"/>
        <dbReference type="ChEBI" id="CHEBI:43474"/>
        <dbReference type="ChEBI" id="CHEBI:58033"/>
        <dbReference type="EC" id="3.1.3.18"/>
    </reaction>
</comment>
<evidence type="ECO:0000256" key="2">
    <source>
        <dbReference type="ARBA" id="ARBA00004818"/>
    </source>
</evidence>
<comment type="similarity">
    <text evidence="3">Belongs to the HAD-like hydrolase superfamily. CbbY/CbbZ/Gph/YieH family.</text>
</comment>
<evidence type="ECO:0000256" key="1">
    <source>
        <dbReference type="ARBA" id="ARBA00000830"/>
    </source>
</evidence>
<dbReference type="Proteomes" id="UP000605201">
    <property type="component" value="Unassembled WGS sequence"/>
</dbReference>
<reference evidence="5 6" key="1">
    <citation type="submission" date="2020-08" db="EMBL/GenBank/DDBJ databases">
        <title>Bridging the membrane lipid divide: bacteria of the FCB group superphylum have the potential to synthesize archaeal ether lipids.</title>
        <authorList>
            <person name="Villanueva L."/>
            <person name="Von Meijenfeldt F.A.B."/>
            <person name="Westbye A.B."/>
            <person name="Yadav S."/>
            <person name="Hopmans E.C."/>
            <person name="Dutilh B.E."/>
            <person name="Sinninghe Damste J.S."/>
        </authorList>
    </citation>
    <scope>NUCLEOTIDE SEQUENCE [LARGE SCALE GENOMIC DNA]</scope>
    <source>
        <strain evidence="5">NIOZ-UU17</strain>
    </source>
</reference>
<dbReference type="Gene3D" id="1.10.260.80">
    <property type="match status" value="1"/>
</dbReference>
<dbReference type="AlphaFoldDB" id="A0A8J6NWN6"/>
<name>A0A8J6NWN6_9BACT</name>
<gene>
    <name evidence="5" type="ORF">H8D96_04700</name>
</gene>
<dbReference type="PANTHER" id="PTHR43434">
    <property type="entry name" value="PHOSPHOGLYCOLATE PHOSPHATASE"/>
    <property type="match status" value="1"/>
</dbReference>
<dbReference type="InterPro" id="IPR023214">
    <property type="entry name" value="HAD_sf"/>
</dbReference>
<sequence>MSERSFCIDAVLFDFDGTLTKPGALDFSLLKQTIGCPPDTPVLEFIENRPTAGQRAEALALTERFESIAAENSEPNEGAEELIQYLRSQGIALGIISRNSLGSIKRTLQNFAAVSISDFDLVITRDTPVKPKPHPDGVFMAARRLKVDVSRLLLVGDFVFDIQAGQAAGIMTVFLDNGLTSGPCKIASDFRISCLSELKKIVRLF</sequence>
<dbReference type="EMBL" id="JACNIG010000122">
    <property type="protein sequence ID" value="MBC8431200.1"/>
    <property type="molecule type" value="Genomic_DNA"/>
</dbReference>
<keyword evidence="5" id="KW-0378">Hydrolase</keyword>
<accession>A0A8J6NWN6</accession>
<dbReference type="Gene3D" id="3.40.50.1000">
    <property type="entry name" value="HAD superfamily/HAD-like"/>
    <property type="match status" value="1"/>
</dbReference>
<dbReference type="InterPro" id="IPR050155">
    <property type="entry name" value="HAD-like_hydrolase_sf"/>
</dbReference>
<dbReference type="InterPro" id="IPR041492">
    <property type="entry name" value="HAD_2"/>
</dbReference>
<protein>
    <recommendedName>
        <fullName evidence="4">phosphoglycolate phosphatase</fullName>
        <ecNumber evidence="4">3.1.3.18</ecNumber>
    </recommendedName>
</protein>
<evidence type="ECO:0000313" key="5">
    <source>
        <dbReference type="EMBL" id="MBC8431200.1"/>
    </source>
</evidence>
<dbReference type="NCBIfam" id="TIGR01549">
    <property type="entry name" value="HAD-SF-IA-v1"/>
    <property type="match status" value="1"/>
</dbReference>
<evidence type="ECO:0000313" key="6">
    <source>
        <dbReference type="Proteomes" id="UP000605201"/>
    </source>
</evidence>
<dbReference type="EC" id="3.1.3.18" evidence="4"/>
<dbReference type="Pfam" id="PF13419">
    <property type="entry name" value="HAD_2"/>
    <property type="match status" value="1"/>
</dbReference>
<dbReference type="SFLD" id="SFLDG01129">
    <property type="entry name" value="C1.5:_HAD__Beta-PGM__Phosphata"/>
    <property type="match status" value="1"/>
</dbReference>
<dbReference type="GO" id="GO:0005829">
    <property type="term" value="C:cytosol"/>
    <property type="evidence" value="ECO:0007669"/>
    <property type="project" value="TreeGrafter"/>
</dbReference>
<comment type="pathway">
    <text evidence="2">Organic acid metabolism; glycolate biosynthesis; glycolate from 2-phosphoglycolate: step 1/1.</text>
</comment>
<dbReference type="GO" id="GO:0006281">
    <property type="term" value="P:DNA repair"/>
    <property type="evidence" value="ECO:0007669"/>
    <property type="project" value="TreeGrafter"/>
</dbReference>
<dbReference type="GO" id="GO:0008967">
    <property type="term" value="F:phosphoglycolate phosphatase activity"/>
    <property type="evidence" value="ECO:0007669"/>
    <property type="project" value="UniProtKB-EC"/>
</dbReference>
<dbReference type="SUPFAM" id="SSF56784">
    <property type="entry name" value="HAD-like"/>
    <property type="match status" value="1"/>
</dbReference>
<comment type="caution">
    <text evidence="5">The sequence shown here is derived from an EMBL/GenBank/DDBJ whole genome shotgun (WGS) entry which is preliminary data.</text>
</comment>
<dbReference type="SFLD" id="SFLDS00003">
    <property type="entry name" value="Haloacid_Dehalogenase"/>
    <property type="match status" value="1"/>
</dbReference>